<protein>
    <submittedName>
        <fullName evidence="5">Ribokinase-like protein</fullName>
    </submittedName>
</protein>
<dbReference type="PANTHER" id="PTHR42774:SF3">
    <property type="entry name" value="KETOHEXOKINASE"/>
    <property type="match status" value="1"/>
</dbReference>
<dbReference type="InterPro" id="IPR029056">
    <property type="entry name" value="Ribokinase-like"/>
</dbReference>
<evidence type="ECO:0000256" key="3">
    <source>
        <dbReference type="SAM" id="MobiDB-lite"/>
    </source>
</evidence>
<dbReference type="GO" id="GO:0016301">
    <property type="term" value="F:kinase activity"/>
    <property type="evidence" value="ECO:0007669"/>
    <property type="project" value="UniProtKB-KW"/>
</dbReference>
<dbReference type="SUPFAM" id="SSF53613">
    <property type="entry name" value="Ribokinase-like"/>
    <property type="match status" value="1"/>
</dbReference>
<dbReference type="PROSITE" id="PS00584">
    <property type="entry name" value="PFKB_KINASES_2"/>
    <property type="match status" value="1"/>
</dbReference>
<evidence type="ECO:0000313" key="6">
    <source>
        <dbReference type="Proteomes" id="UP000193560"/>
    </source>
</evidence>
<evidence type="ECO:0000259" key="4">
    <source>
        <dbReference type="Pfam" id="PF00294"/>
    </source>
</evidence>
<dbReference type="OrthoDB" id="204058at2759"/>
<feature type="compositionally biased region" description="Low complexity" evidence="3">
    <location>
        <begin position="35"/>
        <end position="46"/>
    </location>
</feature>
<organism evidence="5 6">
    <name type="scientific">Absidia repens</name>
    <dbReference type="NCBI Taxonomy" id="90262"/>
    <lineage>
        <taxon>Eukaryota</taxon>
        <taxon>Fungi</taxon>
        <taxon>Fungi incertae sedis</taxon>
        <taxon>Mucoromycota</taxon>
        <taxon>Mucoromycotina</taxon>
        <taxon>Mucoromycetes</taxon>
        <taxon>Mucorales</taxon>
        <taxon>Cunninghamellaceae</taxon>
        <taxon>Absidia</taxon>
    </lineage>
</organism>
<proteinExistence type="predicted"/>
<accession>A0A1X2IBF1</accession>
<dbReference type="STRING" id="90262.A0A1X2IBF1"/>
<dbReference type="Pfam" id="PF00294">
    <property type="entry name" value="PfkB"/>
    <property type="match status" value="1"/>
</dbReference>
<evidence type="ECO:0000313" key="5">
    <source>
        <dbReference type="EMBL" id="ORZ13269.1"/>
    </source>
</evidence>
<dbReference type="InterPro" id="IPR011611">
    <property type="entry name" value="PfkB_dom"/>
</dbReference>
<keyword evidence="2 5" id="KW-0418">Kinase</keyword>
<dbReference type="Proteomes" id="UP000193560">
    <property type="component" value="Unassembled WGS sequence"/>
</dbReference>
<feature type="domain" description="Carbohydrate kinase PfkB" evidence="4">
    <location>
        <begin position="53"/>
        <end position="351"/>
    </location>
</feature>
<reference evidence="5 6" key="1">
    <citation type="submission" date="2016-07" db="EMBL/GenBank/DDBJ databases">
        <title>Pervasive Adenine N6-methylation of Active Genes in Fungi.</title>
        <authorList>
            <consortium name="DOE Joint Genome Institute"/>
            <person name="Mondo S.J."/>
            <person name="Dannebaum R.O."/>
            <person name="Kuo R.C."/>
            <person name="Labutti K."/>
            <person name="Haridas S."/>
            <person name="Kuo A."/>
            <person name="Salamov A."/>
            <person name="Ahrendt S.R."/>
            <person name="Lipzen A."/>
            <person name="Sullivan W."/>
            <person name="Andreopoulos W.B."/>
            <person name="Clum A."/>
            <person name="Lindquist E."/>
            <person name="Daum C."/>
            <person name="Ramamoorthy G.K."/>
            <person name="Gryganskyi A."/>
            <person name="Culley D."/>
            <person name="Magnuson J.K."/>
            <person name="James T.Y."/>
            <person name="O'Malley M.A."/>
            <person name="Stajich J.E."/>
            <person name="Spatafora J.W."/>
            <person name="Visel A."/>
            <person name="Grigoriev I.V."/>
        </authorList>
    </citation>
    <scope>NUCLEOTIDE SEQUENCE [LARGE SCALE GENOMIC DNA]</scope>
    <source>
        <strain evidence="5 6">NRRL 1336</strain>
    </source>
</reference>
<dbReference type="AlphaFoldDB" id="A0A1X2IBF1"/>
<dbReference type="PANTHER" id="PTHR42774">
    <property type="entry name" value="PHOSPHOTRANSFERASE SYSTEM TRANSPORT PROTEIN"/>
    <property type="match status" value="1"/>
</dbReference>
<dbReference type="Gene3D" id="3.40.1190.20">
    <property type="match status" value="1"/>
</dbReference>
<gene>
    <name evidence="5" type="ORF">BCR42DRAFT_419528</name>
</gene>
<evidence type="ECO:0000256" key="2">
    <source>
        <dbReference type="ARBA" id="ARBA00022777"/>
    </source>
</evidence>
<feature type="compositionally biased region" description="Low complexity" evidence="3">
    <location>
        <begin position="396"/>
        <end position="407"/>
    </location>
</feature>
<dbReference type="EMBL" id="MCGE01000017">
    <property type="protein sequence ID" value="ORZ13269.1"/>
    <property type="molecule type" value="Genomic_DNA"/>
</dbReference>
<keyword evidence="1" id="KW-0808">Transferase</keyword>
<dbReference type="InterPro" id="IPR002173">
    <property type="entry name" value="Carboh/pur_kinase_PfkB_CS"/>
</dbReference>
<feature type="compositionally biased region" description="Polar residues" evidence="3">
    <location>
        <begin position="1"/>
        <end position="34"/>
    </location>
</feature>
<keyword evidence="6" id="KW-1185">Reference proteome</keyword>
<dbReference type="InterPro" id="IPR052562">
    <property type="entry name" value="Ketohexokinase-related"/>
</dbReference>
<comment type="caution">
    <text evidence="5">The sequence shown here is derived from an EMBL/GenBank/DDBJ whole genome shotgun (WGS) entry which is preliminary data.</text>
</comment>
<name>A0A1X2IBF1_9FUNG</name>
<feature type="region of interest" description="Disordered" evidence="3">
    <location>
        <begin position="377"/>
        <end position="407"/>
    </location>
</feature>
<sequence length="407" mass="44942">MFSFNRGNFRTTSDDPSNLPPTSTEKPTFPRLTQSTSSSSATSSTAPAPTTIHVLLVGQIYQDTILYMDDYPKEDTKIRAKDMEQRNGGNIYNTAEVLSQFPRLTPHVMSCLGSKEASSQLVSTLEEMGIKSKACIHRKTPIPSSYIIQSATSGSRTIISCNKTTDLTKEEFIRKFDVASISKTMAFSDRQAPYSWVHFEGRNIYNVVEQIDWLESKSAQEGWRSQLIISVELEKPDRPDIDLLLSKGDVVFFSKLFAQTRQYHHPSDFLRYIQPQCKSGATLFCTWGEGGATCLASDGEILHASALPVHTVVDSVGAGDTFIAGIIFCLCRKVNTLTALKFACEMASRKVAMVGFNGLADMMWKLWEASLDVANSGQSKLRPSKPTSSESDDLSSRVSISSSTPFL</sequence>
<evidence type="ECO:0000256" key="1">
    <source>
        <dbReference type="ARBA" id="ARBA00022679"/>
    </source>
</evidence>
<feature type="region of interest" description="Disordered" evidence="3">
    <location>
        <begin position="1"/>
        <end position="46"/>
    </location>
</feature>